<dbReference type="OrthoDB" id="9974421at2759"/>
<evidence type="ECO:0000256" key="2">
    <source>
        <dbReference type="ARBA" id="ARBA00022729"/>
    </source>
</evidence>
<evidence type="ECO:0000256" key="5">
    <source>
        <dbReference type="ARBA" id="ARBA00023098"/>
    </source>
</evidence>
<dbReference type="GO" id="GO:0016788">
    <property type="term" value="F:hydrolase activity, acting on ester bonds"/>
    <property type="evidence" value="ECO:0007669"/>
    <property type="project" value="InterPro"/>
</dbReference>
<dbReference type="GO" id="GO:0016042">
    <property type="term" value="P:lipid catabolic process"/>
    <property type="evidence" value="ECO:0007669"/>
    <property type="project" value="UniProtKB-KW"/>
</dbReference>
<dbReference type="AlphaFoldDB" id="A0A9P0P6V2"/>
<feature type="chain" id="PRO_5040227745" description="Lipase" evidence="9">
    <location>
        <begin position="17"/>
        <end position="418"/>
    </location>
</feature>
<feature type="active site" description="Nucleophile" evidence="8">
    <location>
        <position position="186"/>
    </location>
</feature>
<dbReference type="Pfam" id="PF12146">
    <property type="entry name" value="Hydrolase_4"/>
    <property type="match status" value="1"/>
</dbReference>
<organism evidence="12 13">
    <name type="scientific">Acanthoscelides obtectus</name>
    <name type="common">Bean weevil</name>
    <name type="synonym">Bruchus obtectus</name>
    <dbReference type="NCBI Taxonomy" id="200917"/>
    <lineage>
        <taxon>Eukaryota</taxon>
        <taxon>Metazoa</taxon>
        <taxon>Ecdysozoa</taxon>
        <taxon>Arthropoda</taxon>
        <taxon>Hexapoda</taxon>
        <taxon>Insecta</taxon>
        <taxon>Pterygota</taxon>
        <taxon>Neoptera</taxon>
        <taxon>Endopterygota</taxon>
        <taxon>Coleoptera</taxon>
        <taxon>Polyphaga</taxon>
        <taxon>Cucujiformia</taxon>
        <taxon>Chrysomeloidea</taxon>
        <taxon>Chrysomelidae</taxon>
        <taxon>Bruchinae</taxon>
        <taxon>Bruchini</taxon>
        <taxon>Acanthoscelides</taxon>
    </lineage>
</organism>
<dbReference type="Gene3D" id="3.40.50.1820">
    <property type="entry name" value="alpha/beta hydrolase"/>
    <property type="match status" value="1"/>
</dbReference>
<dbReference type="PIRSF" id="PIRSF000862">
    <property type="entry name" value="Steryl_ester_lip"/>
    <property type="match status" value="1"/>
</dbReference>
<dbReference type="FunFam" id="3.40.50.1820:FF:000057">
    <property type="entry name" value="Lipase"/>
    <property type="match status" value="1"/>
</dbReference>
<dbReference type="InterPro" id="IPR006693">
    <property type="entry name" value="AB_hydrolase_lipase"/>
</dbReference>
<sequence>MLRVLVVLSVAYGVSCVGFNWTSANVCPTLKNYNTIETNQNCRYNPNVRSSLRDIVLRNGYPIEKHNVLTEDGYILVLYRIPSSNKDNTKRQPVIIQHGIQGSAAFWVLHDRKSIGLFLVDHGYDVWLPTIRGSAESTGHVNMTTKDPAYWDFGLDELALYDMVAYIEYVAKVTNQKGNIIYIGHSMGTTISYIYASERRRHANEHLRGMISLAPVAFINKIDPLVKRFAVEYGPVVAKLADNLGLKGTGQIPDVEMFLRKYCGTYPVVVLCDALIKLTSGDNPNENIADMVPVFFSYYPTGVSLKVAKMYMQTVLQHGRFGKYNYGIERNRRLYGSDMPPEYNLTNIDLPVFLFVGRYDAVATPADVDVLYTVLNSRGRSYAVKYVLDMAHNDFVIGKHLDEFYTKLLEFMGKLRST</sequence>
<feature type="active site" description="Charge relay system" evidence="8">
    <location>
        <position position="392"/>
    </location>
</feature>
<evidence type="ECO:0000256" key="4">
    <source>
        <dbReference type="ARBA" id="ARBA00022963"/>
    </source>
</evidence>
<evidence type="ECO:0000256" key="8">
    <source>
        <dbReference type="PIRSR" id="PIRSR000862-1"/>
    </source>
</evidence>
<dbReference type="InterPro" id="IPR029058">
    <property type="entry name" value="AB_hydrolase_fold"/>
</dbReference>
<comment type="caution">
    <text evidence="12">The sequence shown here is derived from an EMBL/GenBank/DDBJ whole genome shotgun (WGS) entry which is preliminary data.</text>
</comment>
<evidence type="ECO:0000256" key="7">
    <source>
        <dbReference type="PIRNR" id="PIRNR000862"/>
    </source>
</evidence>
<evidence type="ECO:0000256" key="3">
    <source>
        <dbReference type="ARBA" id="ARBA00022801"/>
    </source>
</evidence>
<feature type="signal peptide" evidence="9">
    <location>
        <begin position="1"/>
        <end position="16"/>
    </location>
</feature>
<keyword evidence="3 7" id="KW-0378">Hydrolase</keyword>
<dbReference type="EMBL" id="CAKOFQ010006782">
    <property type="protein sequence ID" value="CAH1971157.1"/>
    <property type="molecule type" value="Genomic_DNA"/>
</dbReference>
<name>A0A9P0P6V2_ACAOB</name>
<evidence type="ECO:0000259" key="11">
    <source>
        <dbReference type="Pfam" id="PF12146"/>
    </source>
</evidence>
<dbReference type="Pfam" id="PF04083">
    <property type="entry name" value="Abhydro_lipase"/>
    <property type="match status" value="1"/>
</dbReference>
<protein>
    <recommendedName>
        <fullName evidence="7">Lipase</fullName>
    </recommendedName>
</protein>
<feature type="active site" description="Charge relay system" evidence="8">
    <location>
        <position position="360"/>
    </location>
</feature>
<comment type="similarity">
    <text evidence="1 7">Belongs to the AB hydrolase superfamily. Lipase family.</text>
</comment>
<evidence type="ECO:0000256" key="1">
    <source>
        <dbReference type="ARBA" id="ARBA00010701"/>
    </source>
</evidence>
<dbReference type="InterPro" id="IPR022742">
    <property type="entry name" value="Hydrolase_4"/>
</dbReference>
<dbReference type="SUPFAM" id="SSF53474">
    <property type="entry name" value="alpha/beta-Hydrolases"/>
    <property type="match status" value="1"/>
</dbReference>
<evidence type="ECO:0000259" key="10">
    <source>
        <dbReference type="Pfam" id="PF04083"/>
    </source>
</evidence>
<dbReference type="PANTHER" id="PTHR11005">
    <property type="entry name" value="LYSOSOMAL ACID LIPASE-RELATED"/>
    <property type="match status" value="1"/>
</dbReference>
<keyword evidence="2 9" id="KW-0732">Signal</keyword>
<dbReference type="InterPro" id="IPR025483">
    <property type="entry name" value="Lipase_euk"/>
</dbReference>
<proteinExistence type="inferred from homology"/>
<evidence type="ECO:0000256" key="9">
    <source>
        <dbReference type="SAM" id="SignalP"/>
    </source>
</evidence>
<keyword evidence="6" id="KW-0325">Glycoprotein</keyword>
<evidence type="ECO:0000313" key="13">
    <source>
        <dbReference type="Proteomes" id="UP001152888"/>
    </source>
</evidence>
<evidence type="ECO:0000256" key="6">
    <source>
        <dbReference type="ARBA" id="ARBA00023180"/>
    </source>
</evidence>
<keyword evidence="5" id="KW-0443">Lipid metabolism</keyword>
<feature type="domain" description="Serine aminopeptidase S33" evidence="11">
    <location>
        <begin position="115"/>
        <end position="246"/>
    </location>
</feature>
<evidence type="ECO:0000313" key="12">
    <source>
        <dbReference type="EMBL" id="CAH1971157.1"/>
    </source>
</evidence>
<accession>A0A9P0P6V2</accession>
<dbReference type="Proteomes" id="UP001152888">
    <property type="component" value="Unassembled WGS sequence"/>
</dbReference>
<reference evidence="12" key="1">
    <citation type="submission" date="2022-03" db="EMBL/GenBank/DDBJ databases">
        <authorList>
            <person name="Sayadi A."/>
        </authorList>
    </citation>
    <scope>NUCLEOTIDE SEQUENCE</scope>
</reference>
<keyword evidence="4 7" id="KW-0442">Lipid degradation</keyword>
<gene>
    <name evidence="12" type="ORF">ACAOBT_LOCUS9300</name>
</gene>
<feature type="domain" description="Partial AB-hydrolase lipase" evidence="10">
    <location>
        <begin position="54"/>
        <end position="110"/>
    </location>
</feature>
<keyword evidence="13" id="KW-1185">Reference proteome</keyword>